<evidence type="ECO:0000313" key="4">
    <source>
        <dbReference type="Proteomes" id="UP000450000"/>
    </source>
</evidence>
<dbReference type="SUPFAM" id="SSF50494">
    <property type="entry name" value="Trypsin-like serine proteases"/>
    <property type="match status" value="1"/>
</dbReference>
<feature type="transmembrane region" description="Helical" evidence="2">
    <location>
        <begin position="51"/>
        <end position="73"/>
    </location>
</feature>
<dbReference type="GO" id="GO:0042597">
    <property type="term" value="C:periplasmic space"/>
    <property type="evidence" value="ECO:0007669"/>
    <property type="project" value="TreeGrafter"/>
</dbReference>
<evidence type="ECO:0000313" key="3">
    <source>
        <dbReference type="EMBL" id="MQS17506.1"/>
    </source>
</evidence>
<feature type="region of interest" description="Disordered" evidence="1">
    <location>
        <begin position="81"/>
        <end position="110"/>
    </location>
</feature>
<organism evidence="3 4">
    <name type="scientific">Streptomyces kaniharaensis</name>
    <dbReference type="NCBI Taxonomy" id="212423"/>
    <lineage>
        <taxon>Bacteria</taxon>
        <taxon>Bacillati</taxon>
        <taxon>Actinomycetota</taxon>
        <taxon>Actinomycetes</taxon>
        <taxon>Kitasatosporales</taxon>
        <taxon>Streptomycetaceae</taxon>
        <taxon>Streptomyces</taxon>
    </lineage>
</organism>
<keyword evidence="2" id="KW-1133">Transmembrane helix</keyword>
<sequence>MATYRLAAVIVVAWRMLRAAQSRLATFVAEVAVPSFPQGPEALMNHRIMRLSFGGIFAVALISGTLAVLFIGATTDSMTSRNKPAVVQAASPSSTSKADGPKMEAQGAGKDNWDRLSSIAPIVSGLMIAAVGGWATLTVSRHQRASETSRTERELTVQRSSIIPPLIPYLGSDKEREKRAALLAIDAMGDPVLAAKLAEIYGGEGSASALSNIAARSSREVAVVAERSLDTLFHSLKVSIVRLIVNDLPTASGFVVAPGRVLTVAHALRAEDRVVLKLYTGEEIDATILARDGDADLALLETARQDLPALTIQASASSEKEIGALFNEDVTCIGYTGSSTEPEVRVGPVTAIGLQLADFPGDPMIETLLHTAGGFSGAPAVNSKGRVIGIVRLARMGGYSYLISADSMLKFLTRHQVTVNEAR</sequence>
<keyword evidence="2" id="KW-0472">Membrane</keyword>
<dbReference type="Gene3D" id="2.40.10.10">
    <property type="entry name" value="Trypsin-like serine proteases"/>
    <property type="match status" value="2"/>
</dbReference>
<dbReference type="Pfam" id="PF13365">
    <property type="entry name" value="Trypsin_2"/>
    <property type="match status" value="1"/>
</dbReference>
<dbReference type="InterPro" id="IPR043504">
    <property type="entry name" value="Peptidase_S1_PA_chymotrypsin"/>
</dbReference>
<dbReference type="PANTHER" id="PTHR22939:SF129">
    <property type="entry name" value="SERINE PROTEASE HTRA2, MITOCHONDRIAL"/>
    <property type="match status" value="1"/>
</dbReference>
<comment type="caution">
    <text evidence="3">The sequence shown here is derived from an EMBL/GenBank/DDBJ whole genome shotgun (WGS) entry which is preliminary data.</text>
</comment>
<dbReference type="EMBL" id="WBOF01000005">
    <property type="protein sequence ID" value="MQS17506.1"/>
    <property type="molecule type" value="Genomic_DNA"/>
</dbReference>
<name>A0A6N7L0J4_9ACTN</name>
<protein>
    <submittedName>
        <fullName evidence="3">Trypsin-like peptidase domain-containing protein</fullName>
    </submittedName>
</protein>
<evidence type="ECO:0000256" key="1">
    <source>
        <dbReference type="SAM" id="MobiDB-lite"/>
    </source>
</evidence>
<reference evidence="3 4" key="1">
    <citation type="submission" date="2019-09" db="EMBL/GenBank/DDBJ databases">
        <title>Genome Sequences of Streptomyces kaniharaensis ATCC 21070.</title>
        <authorList>
            <person name="Zhu W."/>
            <person name="De Crecy-Lagard V."/>
            <person name="Richards N.G."/>
        </authorList>
    </citation>
    <scope>NUCLEOTIDE SEQUENCE [LARGE SCALE GENOMIC DNA]</scope>
    <source>
        <strain evidence="3 4">SF-557</strain>
    </source>
</reference>
<gene>
    <name evidence="3" type="ORF">F7Q99_36305</name>
</gene>
<evidence type="ECO:0000256" key="2">
    <source>
        <dbReference type="SAM" id="Phobius"/>
    </source>
</evidence>
<keyword evidence="2" id="KW-0812">Transmembrane</keyword>
<keyword evidence="4" id="KW-1185">Reference proteome</keyword>
<dbReference type="GO" id="GO:0006515">
    <property type="term" value="P:protein quality control for misfolded or incompletely synthesized proteins"/>
    <property type="evidence" value="ECO:0007669"/>
    <property type="project" value="TreeGrafter"/>
</dbReference>
<dbReference type="InterPro" id="IPR009003">
    <property type="entry name" value="Peptidase_S1_PA"/>
</dbReference>
<proteinExistence type="predicted"/>
<dbReference type="Proteomes" id="UP000450000">
    <property type="component" value="Unassembled WGS sequence"/>
</dbReference>
<feature type="transmembrane region" description="Helical" evidence="2">
    <location>
        <begin position="119"/>
        <end position="137"/>
    </location>
</feature>
<dbReference type="PANTHER" id="PTHR22939">
    <property type="entry name" value="SERINE PROTEASE FAMILY S1C HTRA-RELATED"/>
    <property type="match status" value="1"/>
</dbReference>
<dbReference type="AlphaFoldDB" id="A0A6N7L0J4"/>
<accession>A0A6N7L0J4</accession>
<dbReference type="OrthoDB" id="3630272at2"/>